<dbReference type="AlphaFoldDB" id="A0A553ZFL3"/>
<reference evidence="3 4" key="1">
    <citation type="submission" date="2019-07" db="EMBL/GenBank/DDBJ databases">
        <title>Draft genome for Streptomyces benahoarensis MZ03-48.</title>
        <authorList>
            <person name="Gonzalez-Pimentel J.L."/>
        </authorList>
    </citation>
    <scope>NUCLEOTIDE SEQUENCE [LARGE SCALE GENOMIC DNA]</scope>
    <source>
        <strain evidence="3 4">MZ03-48</strain>
    </source>
</reference>
<accession>A0A553ZFL3</accession>
<gene>
    <name evidence="3" type="ORF">FNZ23_14325</name>
</gene>
<dbReference type="RefSeq" id="WP_143942728.1">
    <property type="nucleotide sequence ID" value="NZ_VKLS01000150.1"/>
</dbReference>
<dbReference type="EMBL" id="VKLS01000150">
    <property type="protein sequence ID" value="TSB40232.1"/>
    <property type="molecule type" value="Genomic_DNA"/>
</dbReference>
<dbReference type="SUPFAM" id="SSF48613">
    <property type="entry name" value="Heme oxygenase-like"/>
    <property type="match status" value="1"/>
</dbReference>
<evidence type="ECO:0000256" key="1">
    <source>
        <dbReference type="ARBA" id="ARBA00004948"/>
    </source>
</evidence>
<comment type="pathway">
    <text evidence="1">Cofactor biosynthesis; thiamine diphosphate biosynthesis.</text>
</comment>
<dbReference type="Proteomes" id="UP000320888">
    <property type="component" value="Unassembled WGS sequence"/>
</dbReference>
<keyword evidence="4" id="KW-1185">Reference proteome</keyword>
<protein>
    <submittedName>
        <fullName evidence="3">Transcriptional regulator</fullName>
    </submittedName>
</protein>
<evidence type="ECO:0000313" key="3">
    <source>
        <dbReference type="EMBL" id="TSB40232.1"/>
    </source>
</evidence>
<dbReference type="InterPro" id="IPR016084">
    <property type="entry name" value="Haem_Oase-like_multi-hlx"/>
</dbReference>
<sequence>MVRPADAAPRPTADAVLDAAVRALAPDSGANRTVARIAAGQAPRALFTTFALEQHRVIASDRLSFRHLTHRADADPPVAAFFELLADGEATALERLDALNKALGIAPSTLDGYEPRPGCQAYPSYAARLALGVEPVDVVIALTANFAAWGAYCATVGRAMREHYGLPDAACGFFDLFAEPSPELDRRALAAVAHGLETGQARPLEAHRHGRLLQAYELMFWDALDD</sequence>
<evidence type="ECO:0000313" key="4">
    <source>
        <dbReference type="Proteomes" id="UP000320888"/>
    </source>
</evidence>
<proteinExistence type="predicted"/>
<evidence type="ECO:0000259" key="2">
    <source>
        <dbReference type="Pfam" id="PF03070"/>
    </source>
</evidence>
<dbReference type="Pfam" id="PF03070">
    <property type="entry name" value="TENA_THI-4"/>
    <property type="match status" value="1"/>
</dbReference>
<dbReference type="OrthoDB" id="3467339at2"/>
<organism evidence="3 4">
    <name type="scientific">Streptomyces benahoarensis</name>
    <dbReference type="NCBI Taxonomy" id="2595054"/>
    <lineage>
        <taxon>Bacteria</taxon>
        <taxon>Bacillati</taxon>
        <taxon>Actinomycetota</taxon>
        <taxon>Actinomycetes</taxon>
        <taxon>Kitasatosporales</taxon>
        <taxon>Streptomycetaceae</taxon>
        <taxon>Streptomyces</taxon>
    </lineage>
</organism>
<comment type="caution">
    <text evidence="3">The sequence shown here is derived from an EMBL/GenBank/DDBJ whole genome shotgun (WGS) entry which is preliminary data.</text>
</comment>
<name>A0A553ZFL3_9ACTN</name>
<dbReference type="InterPro" id="IPR004305">
    <property type="entry name" value="Thiaminase-2/PQQC"/>
</dbReference>
<dbReference type="Gene3D" id="1.20.910.10">
    <property type="entry name" value="Heme oxygenase-like"/>
    <property type="match status" value="1"/>
</dbReference>
<feature type="domain" description="Thiaminase-2/PQQC" evidence="2">
    <location>
        <begin position="34"/>
        <end position="164"/>
    </location>
</feature>